<protein>
    <recommendedName>
        <fullName evidence="2">DNA-directed RNA polymerase</fullName>
        <ecNumber evidence="2">2.7.7.6</ecNumber>
    </recommendedName>
</protein>
<keyword evidence="5" id="KW-0548">Nucleotidyltransferase</keyword>
<dbReference type="RefSeq" id="XP_014150767.1">
    <property type="nucleotide sequence ID" value="XM_014295292.1"/>
</dbReference>
<name>A0A0L0FJC2_9EUKA</name>
<dbReference type="InterPro" id="IPR037159">
    <property type="entry name" value="RNA_POL_N_sf"/>
</dbReference>
<dbReference type="eggNOG" id="KOG1038">
    <property type="taxonomic scope" value="Eukaryota"/>
</dbReference>
<dbReference type="GO" id="GO:0001018">
    <property type="term" value="F:mitochondrial promoter sequence-specific DNA binding"/>
    <property type="evidence" value="ECO:0007669"/>
    <property type="project" value="TreeGrafter"/>
</dbReference>
<dbReference type="SUPFAM" id="SSF56672">
    <property type="entry name" value="DNA/RNA polymerases"/>
    <property type="match status" value="1"/>
</dbReference>
<evidence type="ECO:0000256" key="3">
    <source>
        <dbReference type="ARBA" id="ARBA00022478"/>
    </source>
</evidence>
<dbReference type="GO" id="GO:0034245">
    <property type="term" value="C:mitochondrial DNA-directed RNA polymerase complex"/>
    <property type="evidence" value="ECO:0007669"/>
    <property type="project" value="TreeGrafter"/>
</dbReference>
<gene>
    <name evidence="9" type="ORF">SARC_10656</name>
</gene>
<dbReference type="OrthoDB" id="276422at2759"/>
<dbReference type="SMART" id="SM01311">
    <property type="entry name" value="RPOL_N"/>
    <property type="match status" value="1"/>
</dbReference>
<evidence type="ECO:0000256" key="4">
    <source>
        <dbReference type="ARBA" id="ARBA00022679"/>
    </source>
</evidence>
<dbReference type="InterPro" id="IPR043502">
    <property type="entry name" value="DNA/RNA_pol_sf"/>
</dbReference>
<comment type="catalytic activity">
    <reaction evidence="7">
        <text>RNA(n) + a ribonucleoside 5'-triphosphate = RNA(n+1) + diphosphate</text>
        <dbReference type="Rhea" id="RHEA:21248"/>
        <dbReference type="Rhea" id="RHEA-COMP:14527"/>
        <dbReference type="Rhea" id="RHEA-COMP:17342"/>
        <dbReference type="ChEBI" id="CHEBI:33019"/>
        <dbReference type="ChEBI" id="CHEBI:61557"/>
        <dbReference type="ChEBI" id="CHEBI:140395"/>
        <dbReference type="EC" id="2.7.7.6"/>
    </reaction>
</comment>
<dbReference type="AlphaFoldDB" id="A0A0L0FJC2"/>
<dbReference type="PANTHER" id="PTHR10102:SF0">
    <property type="entry name" value="DNA-DIRECTED RNA POLYMERASE, MITOCHONDRIAL"/>
    <property type="match status" value="1"/>
</dbReference>
<keyword evidence="3" id="KW-0240">DNA-directed RNA polymerase</keyword>
<feature type="non-terminal residue" evidence="9">
    <location>
        <position position="819"/>
    </location>
</feature>
<comment type="similarity">
    <text evidence="1">Belongs to the phage and mitochondrial RNA polymerase family.</text>
</comment>
<keyword evidence="6" id="KW-0804">Transcription</keyword>
<keyword evidence="10" id="KW-1185">Reference proteome</keyword>
<dbReference type="GO" id="GO:0003899">
    <property type="term" value="F:DNA-directed RNA polymerase activity"/>
    <property type="evidence" value="ECO:0007669"/>
    <property type="project" value="UniProtKB-EC"/>
</dbReference>
<dbReference type="EC" id="2.7.7.6" evidence="2"/>
<evidence type="ECO:0000313" key="9">
    <source>
        <dbReference type="EMBL" id="KNC76865.1"/>
    </source>
</evidence>
<dbReference type="Pfam" id="PF14700">
    <property type="entry name" value="RPOL_N"/>
    <property type="match status" value="1"/>
</dbReference>
<accession>A0A0L0FJC2</accession>
<dbReference type="InterPro" id="IPR029262">
    <property type="entry name" value="RPOL_N"/>
</dbReference>
<evidence type="ECO:0000256" key="7">
    <source>
        <dbReference type="ARBA" id="ARBA00048552"/>
    </source>
</evidence>
<dbReference type="GeneID" id="25911160"/>
<dbReference type="Gene3D" id="1.10.287.260">
    <property type="match status" value="1"/>
</dbReference>
<dbReference type="Gene3D" id="1.10.150.20">
    <property type="entry name" value="5' to 3' exonuclease, C-terminal subdomain"/>
    <property type="match status" value="1"/>
</dbReference>
<evidence type="ECO:0000256" key="6">
    <source>
        <dbReference type="ARBA" id="ARBA00023163"/>
    </source>
</evidence>
<evidence type="ECO:0000259" key="8">
    <source>
        <dbReference type="SMART" id="SM01311"/>
    </source>
</evidence>
<dbReference type="InterPro" id="IPR002092">
    <property type="entry name" value="DNA-dir_Rpol_phage-type"/>
</dbReference>
<dbReference type="GO" id="GO:0006390">
    <property type="term" value="P:mitochondrial transcription"/>
    <property type="evidence" value="ECO:0007669"/>
    <property type="project" value="TreeGrafter"/>
</dbReference>
<sequence>MERGELNISSQLERMEGVNEEIRKRLDNRKSVAEAYNNPVVSVRPYSKIKNQPDPKMEAMVKNLEVLEEYENHSASEIQWQLENKGRELENEFMYESRLAKVHAGEVTKVSELRHIMSEWRKIVKHRIEQHIATIDASEGKAKKMHVEIQPFLKCVEPESLALIAVAQTLSLTLREDEGERFTNLVMEIGSRVFDQYQQDRRLSQVRLTDEVKAALKPKELQEATMHNVDVKLPASTIELPKEGLETQVPDVATVVTDGARAEKAQKENNAKYNGNKTVIRIAQLQNEAKKLWDQYQHNEQPHKLRIFWNKVARTHPALGFEKMVIPEWKAKVKARVGAFLVEQVLDASYINSTEPLHKIRAEKIIAGDIPKHSNTAFHHYLAQTGKKKIGMINLHEKLRETLNENNIRMDSINTTQLPMVSSPKPWLKANRGGYFTNRKSLMRTTGGEHNVQANLVEEHEKDLHRVFDALNVLGATPWRINHRVLEVITHIWNEGGNNDLSVPPLASVPLPTPPADKDDVTAQMVYKRAKKEAIKQNRELHSLRCDAQYKLVIAAKLRNYRFFFPHNIDFRGRAYPIPPHLNHLGNDFCRGMLMFGEHKKLGKEGAYQVNVLPSKDAKPQDVYEACAKIVRELIHSDAQKALAALEGTDFLQVSDIPEADPKHPQHDPNLTREDQDLLHKIMSNDKKNPLSHEQKMALMVEGKITRKVVKQTVMTNVYGVTFVGAREQIAGRFQDRKDIPEEYVYPAAAYVTRKVFDSMGSMFTGARAIQDWLAENARVIASCGKFVHWKTPLGLPVVQVYASDKSESSQTGVQNIML</sequence>
<dbReference type="PANTHER" id="PTHR10102">
    <property type="entry name" value="DNA-DIRECTED RNA POLYMERASE, MITOCHONDRIAL"/>
    <property type="match status" value="1"/>
</dbReference>
<dbReference type="InterPro" id="IPR046950">
    <property type="entry name" value="DNA-dir_Rpol_C_phage-type"/>
</dbReference>
<reference evidence="9 10" key="1">
    <citation type="submission" date="2011-02" db="EMBL/GenBank/DDBJ databases">
        <title>The Genome Sequence of Sphaeroforma arctica JP610.</title>
        <authorList>
            <consortium name="The Broad Institute Genome Sequencing Platform"/>
            <person name="Russ C."/>
            <person name="Cuomo C."/>
            <person name="Young S.K."/>
            <person name="Zeng Q."/>
            <person name="Gargeya S."/>
            <person name="Alvarado L."/>
            <person name="Berlin A."/>
            <person name="Chapman S.B."/>
            <person name="Chen Z."/>
            <person name="Freedman E."/>
            <person name="Gellesch M."/>
            <person name="Goldberg J."/>
            <person name="Griggs A."/>
            <person name="Gujja S."/>
            <person name="Heilman E."/>
            <person name="Heiman D."/>
            <person name="Howarth C."/>
            <person name="Mehta T."/>
            <person name="Neiman D."/>
            <person name="Pearson M."/>
            <person name="Roberts A."/>
            <person name="Saif S."/>
            <person name="Shea T."/>
            <person name="Shenoy N."/>
            <person name="Sisk P."/>
            <person name="Stolte C."/>
            <person name="Sykes S."/>
            <person name="White J."/>
            <person name="Yandava C."/>
            <person name="Burger G."/>
            <person name="Gray M.W."/>
            <person name="Holland P.W.H."/>
            <person name="King N."/>
            <person name="Lang F.B.F."/>
            <person name="Roger A.J."/>
            <person name="Ruiz-Trillo I."/>
            <person name="Haas B."/>
            <person name="Nusbaum C."/>
            <person name="Birren B."/>
        </authorList>
    </citation>
    <scope>NUCLEOTIDE SEQUENCE [LARGE SCALE GENOMIC DNA]</scope>
    <source>
        <strain evidence="9 10">JP610</strain>
    </source>
</reference>
<evidence type="ECO:0000256" key="5">
    <source>
        <dbReference type="ARBA" id="ARBA00022695"/>
    </source>
</evidence>
<dbReference type="EMBL" id="KQ242935">
    <property type="protein sequence ID" value="KNC76865.1"/>
    <property type="molecule type" value="Genomic_DNA"/>
</dbReference>
<dbReference type="PROSITE" id="PS00489">
    <property type="entry name" value="RNA_POL_PHAGE_2"/>
    <property type="match status" value="1"/>
</dbReference>
<dbReference type="Proteomes" id="UP000054560">
    <property type="component" value="Unassembled WGS sequence"/>
</dbReference>
<dbReference type="STRING" id="667725.A0A0L0FJC2"/>
<proteinExistence type="inferred from homology"/>
<organism evidence="9 10">
    <name type="scientific">Sphaeroforma arctica JP610</name>
    <dbReference type="NCBI Taxonomy" id="667725"/>
    <lineage>
        <taxon>Eukaryota</taxon>
        <taxon>Ichthyosporea</taxon>
        <taxon>Ichthyophonida</taxon>
        <taxon>Sphaeroforma</taxon>
    </lineage>
</organism>
<evidence type="ECO:0000256" key="2">
    <source>
        <dbReference type="ARBA" id="ARBA00012418"/>
    </source>
</evidence>
<dbReference type="Pfam" id="PF00940">
    <property type="entry name" value="RNA_pol"/>
    <property type="match status" value="1"/>
</dbReference>
<dbReference type="Gene3D" id="1.10.1320.10">
    <property type="entry name" value="DNA-directed RNA polymerase, N-terminal domain"/>
    <property type="match status" value="1"/>
</dbReference>
<keyword evidence="4" id="KW-0808">Transferase</keyword>
<dbReference type="InterPro" id="IPR024075">
    <property type="entry name" value="DNA-dir_RNA_pol_helix_hairp_sf"/>
</dbReference>
<evidence type="ECO:0000313" key="10">
    <source>
        <dbReference type="Proteomes" id="UP000054560"/>
    </source>
</evidence>
<evidence type="ECO:0000256" key="1">
    <source>
        <dbReference type="ARBA" id="ARBA00009493"/>
    </source>
</evidence>
<feature type="domain" description="DNA-directed RNA polymerase N-terminal" evidence="8">
    <location>
        <begin position="77"/>
        <end position="476"/>
    </location>
</feature>